<evidence type="ECO:0000313" key="1">
    <source>
        <dbReference type="EMBL" id="SVD25738.1"/>
    </source>
</evidence>
<feature type="non-terminal residue" evidence="1">
    <location>
        <position position="1"/>
    </location>
</feature>
<protein>
    <submittedName>
        <fullName evidence="1">Uncharacterized protein</fullName>
    </submittedName>
</protein>
<organism evidence="1">
    <name type="scientific">marine metagenome</name>
    <dbReference type="NCBI Taxonomy" id="408172"/>
    <lineage>
        <taxon>unclassified sequences</taxon>
        <taxon>metagenomes</taxon>
        <taxon>ecological metagenomes</taxon>
    </lineage>
</organism>
<name>A0A382TWC2_9ZZZZ</name>
<gene>
    <name evidence="1" type="ORF">METZ01_LOCUS378592</name>
</gene>
<proteinExistence type="predicted"/>
<dbReference type="AlphaFoldDB" id="A0A382TWC2"/>
<accession>A0A382TWC2</accession>
<reference evidence="1" key="1">
    <citation type="submission" date="2018-05" db="EMBL/GenBank/DDBJ databases">
        <authorList>
            <person name="Lanie J.A."/>
            <person name="Ng W.-L."/>
            <person name="Kazmierczak K.M."/>
            <person name="Andrzejewski T.M."/>
            <person name="Davidsen T.M."/>
            <person name="Wayne K.J."/>
            <person name="Tettelin H."/>
            <person name="Glass J.I."/>
            <person name="Rusch D."/>
            <person name="Podicherti R."/>
            <person name="Tsui H.-C.T."/>
            <person name="Winkler M.E."/>
        </authorList>
    </citation>
    <scope>NUCLEOTIDE SEQUENCE</scope>
</reference>
<dbReference type="EMBL" id="UINC01139288">
    <property type="protein sequence ID" value="SVD25738.1"/>
    <property type="molecule type" value="Genomic_DNA"/>
</dbReference>
<sequence>LFRVIISSNGHYYRITSINDNDTYELSHFESLEDVLIMGLLNDGSAIYKIVQGVSVGETHSVDFSGFSVANQIIMNNNSDLNCDYSRFYGYDSNDSFISYKRHRLMYVGGEGISWDSNQNFIFNYPPELGKFRTTAYVGDGWGTTGGKNWYQTTTGEIPETFEKIDADIFVINSEINNFEVNLTGTFDQWSINLSHSENSGNWVVFVNPSINNGKLPSFPTSISNEYPELLRQDFIMNSVVVTDWLCAENYEEWHDLYFYTDGYYLDYCSGFRRLMHWLD</sequence>